<name>A0A438GPG4_VITVI</name>
<comment type="caution">
    <text evidence="3">The sequence shown here is derived from an EMBL/GenBank/DDBJ whole genome shotgun (WGS) entry which is preliminary data.</text>
</comment>
<evidence type="ECO:0000313" key="4">
    <source>
        <dbReference type="Proteomes" id="UP000288805"/>
    </source>
</evidence>
<evidence type="ECO:0000313" key="3">
    <source>
        <dbReference type="EMBL" id="RVW74082.1"/>
    </source>
</evidence>
<reference evidence="3 4" key="1">
    <citation type="journal article" date="2018" name="PLoS Genet.">
        <title>Population sequencing reveals clonal diversity and ancestral inbreeding in the grapevine cultivar Chardonnay.</title>
        <authorList>
            <person name="Roach M.J."/>
            <person name="Johnson D.L."/>
            <person name="Bohlmann J."/>
            <person name="van Vuuren H.J."/>
            <person name="Jones S.J."/>
            <person name="Pretorius I.S."/>
            <person name="Schmidt S.A."/>
            <person name="Borneman A.R."/>
        </authorList>
    </citation>
    <scope>NUCLEOTIDE SEQUENCE [LARGE SCALE GENOMIC DNA]</scope>
    <source>
        <strain evidence="4">cv. Chardonnay</strain>
        <tissue evidence="3">Leaf</tissue>
    </source>
</reference>
<protein>
    <recommendedName>
        <fullName evidence="2">DUF4283 domain-containing protein</fullName>
    </recommendedName>
</protein>
<dbReference type="Pfam" id="PF14111">
    <property type="entry name" value="DUF4283"/>
    <property type="match status" value="1"/>
</dbReference>
<dbReference type="EMBL" id="QGNW01000376">
    <property type="protein sequence ID" value="RVW74082.1"/>
    <property type="molecule type" value="Genomic_DNA"/>
</dbReference>
<dbReference type="Proteomes" id="UP000288805">
    <property type="component" value="Unassembled WGS sequence"/>
</dbReference>
<dbReference type="AlphaFoldDB" id="A0A438GPG4"/>
<gene>
    <name evidence="3" type="ORF">CK203_052236</name>
</gene>
<sequence>MRRGVKISLLGGALLLFDFEDFLDFERVLLRGLRRFNEKVLHLERWSPEWMRELLVGTYNELEYWYVQIGVSHQGRYSEEERVSVAGEGDVALEERAFSSLVALSNFLGMPIEGFEEEILTLLNKIKKRKGREGQASSKRTSKFVSSYLKESLRS</sequence>
<accession>A0A438GPG4</accession>
<proteinExistence type="predicted"/>
<organism evidence="3 4">
    <name type="scientific">Vitis vinifera</name>
    <name type="common">Grape</name>
    <dbReference type="NCBI Taxonomy" id="29760"/>
    <lineage>
        <taxon>Eukaryota</taxon>
        <taxon>Viridiplantae</taxon>
        <taxon>Streptophyta</taxon>
        <taxon>Embryophyta</taxon>
        <taxon>Tracheophyta</taxon>
        <taxon>Spermatophyta</taxon>
        <taxon>Magnoliopsida</taxon>
        <taxon>eudicotyledons</taxon>
        <taxon>Gunneridae</taxon>
        <taxon>Pentapetalae</taxon>
        <taxon>rosids</taxon>
        <taxon>Vitales</taxon>
        <taxon>Vitaceae</taxon>
        <taxon>Viteae</taxon>
        <taxon>Vitis</taxon>
    </lineage>
</organism>
<evidence type="ECO:0000259" key="2">
    <source>
        <dbReference type="Pfam" id="PF14111"/>
    </source>
</evidence>
<feature type="region of interest" description="Disordered" evidence="1">
    <location>
        <begin position="130"/>
        <end position="155"/>
    </location>
</feature>
<evidence type="ECO:0000256" key="1">
    <source>
        <dbReference type="SAM" id="MobiDB-lite"/>
    </source>
</evidence>
<feature type="compositionally biased region" description="Polar residues" evidence="1">
    <location>
        <begin position="135"/>
        <end position="145"/>
    </location>
</feature>
<dbReference type="InterPro" id="IPR025558">
    <property type="entry name" value="DUF4283"/>
</dbReference>
<feature type="domain" description="DUF4283" evidence="2">
    <location>
        <begin position="3"/>
        <end position="49"/>
    </location>
</feature>